<keyword evidence="1" id="KW-1133">Transmembrane helix</keyword>
<accession>A0A8T2J2D8</accession>
<evidence type="ECO:0000256" key="1">
    <source>
        <dbReference type="SAM" id="Phobius"/>
    </source>
</evidence>
<sequence length="104" mass="12877">MWDLWRGRSKRRHLRLVDRFLLRHQIDCHKWHILPLFIYLNTSLVTILYALNVRKCLWDVISRYSIRGIMENIQTDKHYPINRCYTNTDCPLKHTNIWSRWENP</sequence>
<proteinExistence type="predicted"/>
<keyword evidence="1" id="KW-0472">Membrane</keyword>
<dbReference type="EMBL" id="JAACNH010000007">
    <property type="protein sequence ID" value="KAG8437518.1"/>
    <property type="molecule type" value="Genomic_DNA"/>
</dbReference>
<comment type="caution">
    <text evidence="2">The sequence shown here is derived from an EMBL/GenBank/DDBJ whole genome shotgun (WGS) entry which is preliminary data.</text>
</comment>
<name>A0A8T2J2D8_9PIPI</name>
<gene>
    <name evidence="2" type="ORF">GDO86_008285</name>
</gene>
<feature type="transmembrane region" description="Helical" evidence="1">
    <location>
        <begin position="31"/>
        <end position="51"/>
    </location>
</feature>
<evidence type="ECO:0000313" key="3">
    <source>
        <dbReference type="Proteomes" id="UP000812440"/>
    </source>
</evidence>
<reference evidence="2" key="1">
    <citation type="thesis" date="2020" institute="ProQuest LLC" country="789 East Eisenhower Parkway, Ann Arbor, MI, USA">
        <title>Comparative Genomics and Chromosome Evolution.</title>
        <authorList>
            <person name="Mudd A.B."/>
        </authorList>
    </citation>
    <scope>NUCLEOTIDE SEQUENCE</scope>
    <source>
        <strain evidence="2">Female2</strain>
        <tissue evidence="2">Blood</tissue>
    </source>
</reference>
<keyword evidence="1" id="KW-0812">Transmembrane</keyword>
<protein>
    <submittedName>
        <fullName evidence="2">Uncharacterized protein</fullName>
    </submittedName>
</protein>
<dbReference type="AlphaFoldDB" id="A0A8T2J2D8"/>
<keyword evidence="3" id="KW-1185">Reference proteome</keyword>
<evidence type="ECO:0000313" key="2">
    <source>
        <dbReference type="EMBL" id="KAG8437518.1"/>
    </source>
</evidence>
<dbReference type="Proteomes" id="UP000812440">
    <property type="component" value="Chromosome 4"/>
</dbReference>
<organism evidence="2 3">
    <name type="scientific">Hymenochirus boettgeri</name>
    <name type="common">Congo dwarf clawed frog</name>
    <dbReference type="NCBI Taxonomy" id="247094"/>
    <lineage>
        <taxon>Eukaryota</taxon>
        <taxon>Metazoa</taxon>
        <taxon>Chordata</taxon>
        <taxon>Craniata</taxon>
        <taxon>Vertebrata</taxon>
        <taxon>Euteleostomi</taxon>
        <taxon>Amphibia</taxon>
        <taxon>Batrachia</taxon>
        <taxon>Anura</taxon>
        <taxon>Pipoidea</taxon>
        <taxon>Pipidae</taxon>
        <taxon>Pipinae</taxon>
        <taxon>Hymenochirus</taxon>
    </lineage>
</organism>